<organism evidence="3 4">
    <name type="scientific">Rhipicephalus sanguineus</name>
    <name type="common">Brown dog tick</name>
    <name type="synonym">Ixodes sanguineus</name>
    <dbReference type="NCBI Taxonomy" id="34632"/>
    <lineage>
        <taxon>Eukaryota</taxon>
        <taxon>Metazoa</taxon>
        <taxon>Ecdysozoa</taxon>
        <taxon>Arthropoda</taxon>
        <taxon>Chelicerata</taxon>
        <taxon>Arachnida</taxon>
        <taxon>Acari</taxon>
        <taxon>Parasitiformes</taxon>
        <taxon>Ixodida</taxon>
        <taxon>Ixodoidea</taxon>
        <taxon>Ixodidae</taxon>
        <taxon>Rhipicephalinae</taxon>
        <taxon>Rhipicephalus</taxon>
        <taxon>Rhipicephalus</taxon>
    </lineage>
</organism>
<dbReference type="Pfam" id="PF00078">
    <property type="entry name" value="RVT_1"/>
    <property type="match status" value="1"/>
</dbReference>
<sequence length="342" mass="37196">MTRDVFAYATEKRVSGAFLSLDQAKAFDRSSVVVNGSTTDTFEYTRGIRQGCPLGPTLFVLSIEPVLTSLACDPNIRGLPLEGVEELKVLAYAHDISLFLRDARSLEFFRRAFASYAEASGATLNEEKSKALLSALSPASAIGNFKIVTTVKGVAATTWSRAVDRASLLAERAKLLDLSLREKAVAVKTSLYALAAYVSRVAVMPFEDGKRAEQADQRFSIEQQTTPRQAKPPPTGSDRGGLGLPMLKPWAEHAITSDATCSSIGAAPDKTGWAWIDHTGPFAESPAPFYKTASATSRMLRTERPAGDVDADPPSRILEDLTRLQLNEDEKRRAKRAKRRGS</sequence>
<name>A0A9D4PYX0_RHISA</name>
<evidence type="ECO:0000259" key="2">
    <source>
        <dbReference type="PROSITE" id="PS50878"/>
    </source>
</evidence>
<dbReference type="InterPro" id="IPR000477">
    <property type="entry name" value="RT_dom"/>
</dbReference>
<dbReference type="PANTHER" id="PTHR31635:SF196">
    <property type="entry name" value="REVERSE TRANSCRIPTASE DOMAIN-CONTAINING PROTEIN-RELATED"/>
    <property type="match status" value="1"/>
</dbReference>
<evidence type="ECO:0000313" key="4">
    <source>
        <dbReference type="Proteomes" id="UP000821837"/>
    </source>
</evidence>
<dbReference type="Proteomes" id="UP000821837">
    <property type="component" value="Chromosome 3"/>
</dbReference>
<protein>
    <recommendedName>
        <fullName evidence="2">Reverse transcriptase domain-containing protein</fullName>
    </recommendedName>
</protein>
<feature type="compositionally biased region" description="Basic residues" evidence="1">
    <location>
        <begin position="333"/>
        <end position="342"/>
    </location>
</feature>
<comment type="caution">
    <text evidence="3">The sequence shown here is derived from an EMBL/GenBank/DDBJ whole genome shotgun (WGS) entry which is preliminary data.</text>
</comment>
<dbReference type="PROSITE" id="PS50878">
    <property type="entry name" value="RT_POL"/>
    <property type="match status" value="1"/>
</dbReference>
<proteinExistence type="predicted"/>
<gene>
    <name evidence="3" type="ORF">HPB52_009284</name>
</gene>
<dbReference type="PANTHER" id="PTHR31635">
    <property type="entry name" value="REVERSE TRANSCRIPTASE DOMAIN-CONTAINING PROTEIN-RELATED"/>
    <property type="match status" value="1"/>
</dbReference>
<dbReference type="AlphaFoldDB" id="A0A9D4PYX0"/>
<evidence type="ECO:0000256" key="1">
    <source>
        <dbReference type="SAM" id="MobiDB-lite"/>
    </source>
</evidence>
<dbReference type="EMBL" id="JABSTV010001249">
    <property type="protein sequence ID" value="KAH7961463.1"/>
    <property type="molecule type" value="Genomic_DNA"/>
</dbReference>
<feature type="region of interest" description="Disordered" evidence="1">
    <location>
        <begin position="302"/>
        <end position="342"/>
    </location>
</feature>
<feature type="region of interest" description="Disordered" evidence="1">
    <location>
        <begin position="213"/>
        <end position="244"/>
    </location>
</feature>
<reference evidence="3" key="1">
    <citation type="journal article" date="2020" name="Cell">
        <title>Large-Scale Comparative Analyses of Tick Genomes Elucidate Their Genetic Diversity and Vector Capacities.</title>
        <authorList>
            <consortium name="Tick Genome and Microbiome Consortium (TIGMIC)"/>
            <person name="Jia N."/>
            <person name="Wang J."/>
            <person name="Shi W."/>
            <person name="Du L."/>
            <person name="Sun Y."/>
            <person name="Zhan W."/>
            <person name="Jiang J.F."/>
            <person name="Wang Q."/>
            <person name="Zhang B."/>
            <person name="Ji P."/>
            <person name="Bell-Sakyi L."/>
            <person name="Cui X.M."/>
            <person name="Yuan T.T."/>
            <person name="Jiang B.G."/>
            <person name="Yang W.F."/>
            <person name="Lam T.T."/>
            <person name="Chang Q.C."/>
            <person name="Ding S.J."/>
            <person name="Wang X.J."/>
            <person name="Zhu J.G."/>
            <person name="Ruan X.D."/>
            <person name="Zhao L."/>
            <person name="Wei J.T."/>
            <person name="Ye R.Z."/>
            <person name="Que T.C."/>
            <person name="Du C.H."/>
            <person name="Zhou Y.H."/>
            <person name="Cheng J.X."/>
            <person name="Dai P.F."/>
            <person name="Guo W.B."/>
            <person name="Han X.H."/>
            <person name="Huang E.J."/>
            <person name="Li L.F."/>
            <person name="Wei W."/>
            <person name="Gao Y.C."/>
            <person name="Liu J.Z."/>
            <person name="Shao H.Z."/>
            <person name="Wang X."/>
            <person name="Wang C.C."/>
            <person name="Yang T.C."/>
            <person name="Huo Q.B."/>
            <person name="Li W."/>
            <person name="Chen H.Y."/>
            <person name="Chen S.E."/>
            <person name="Zhou L.G."/>
            <person name="Ni X.B."/>
            <person name="Tian J.H."/>
            <person name="Sheng Y."/>
            <person name="Liu T."/>
            <person name="Pan Y.S."/>
            <person name="Xia L.Y."/>
            <person name="Li J."/>
            <person name="Zhao F."/>
            <person name="Cao W.C."/>
        </authorList>
    </citation>
    <scope>NUCLEOTIDE SEQUENCE</scope>
    <source>
        <strain evidence="3">Rsan-2018</strain>
    </source>
</reference>
<accession>A0A9D4PYX0</accession>
<feature type="compositionally biased region" description="Basic and acidic residues" evidence="1">
    <location>
        <begin position="317"/>
        <end position="332"/>
    </location>
</feature>
<evidence type="ECO:0000313" key="3">
    <source>
        <dbReference type="EMBL" id="KAH7961463.1"/>
    </source>
</evidence>
<keyword evidence="4" id="KW-1185">Reference proteome</keyword>
<feature type="domain" description="Reverse transcriptase" evidence="2">
    <location>
        <begin position="1"/>
        <end position="156"/>
    </location>
</feature>
<reference evidence="3" key="2">
    <citation type="submission" date="2021-09" db="EMBL/GenBank/DDBJ databases">
        <authorList>
            <person name="Jia N."/>
            <person name="Wang J."/>
            <person name="Shi W."/>
            <person name="Du L."/>
            <person name="Sun Y."/>
            <person name="Zhan W."/>
            <person name="Jiang J."/>
            <person name="Wang Q."/>
            <person name="Zhang B."/>
            <person name="Ji P."/>
            <person name="Sakyi L.B."/>
            <person name="Cui X."/>
            <person name="Yuan T."/>
            <person name="Jiang B."/>
            <person name="Yang W."/>
            <person name="Lam T.T.-Y."/>
            <person name="Chang Q."/>
            <person name="Ding S."/>
            <person name="Wang X."/>
            <person name="Zhu J."/>
            <person name="Ruan X."/>
            <person name="Zhao L."/>
            <person name="Wei J."/>
            <person name="Que T."/>
            <person name="Du C."/>
            <person name="Cheng J."/>
            <person name="Dai P."/>
            <person name="Han X."/>
            <person name="Huang E."/>
            <person name="Gao Y."/>
            <person name="Liu J."/>
            <person name="Shao H."/>
            <person name="Ye R."/>
            <person name="Li L."/>
            <person name="Wei W."/>
            <person name="Wang X."/>
            <person name="Wang C."/>
            <person name="Huo Q."/>
            <person name="Li W."/>
            <person name="Guo W."/>
            <person name="Chen H."/>
            <person name="Chen S."/>
            <person name="Zhou L."/>
            <person name="Zhou L."/>
            <person name="Ni X."/>
            <person name="Tian J."/>
            <person name="Zhou Y."/>
            <person name="Sheng Y."/>
            <person name="Liu T."/>
            <person name="Pan Y."/>
            <person name="Xia L."/>
            <person name="Li J."/>
            <person name="Zhao F."/>
            <person name="Cao W."/>
        </authorList>
    </citation>
    <scope>NUCLEOTIDE SEQUENCE</scope>
    <source>
        <strain evidence="3">Rsan-2018</strain>
        <tissue evidence="3">Larvae</tissue>
    </source>
</reference>